<proteinExistence type="predicted"/>
<dbReference type="InterPro" id="IPR004675">
    <property type="entry name" value="AhpD_core"/>
</dbReference>
<evidence type="ECO:0000259" key="1">
    <source>
        <dbReference type="Pfam" id="PF02627"/>
    </source>
</evidence>
<dbReference type="RefSeq" id="WP_087999189.1">
    <property type="nucleotide sequence ID" value="NZ_BMHB01000001.1"/>
</dbReference>
<dbReference type="InterPro" id="IPR003779">
    <property type="entry name" value="CMD-like"/>
</dbReference>
<protein>
    <submittedName>
        <fullName evidence="2">Alkyl hydroperoxide reductase AhpD</fullName>
    </submittedName>
</protein>
<name>A0A8J3AJT5_9BACI</name>
<gene>
    <name evidence="2" type="ORF">GCM10007380_09600</name>
</gene>
<dbReference type="NCBIfam" id="TIGR00778">
    <property type="entry name" value="ahpD_dom"/>
    <property type="match status" value="1"/>
</dbReference>
<dbReference type="AlphaFoldDB" id="A0A8J3AJT5"/>
<keyword evidence="3" id="KW-1185">Reference proteome</keyword>
<dbReference type="EMBL" id="BMHB01000001">
    <property type="protein sequence ID" value="GGI11789.1"/>
    <property type="molecule type" value="Genomic_DNA"/>
</dbReference>
<sequence>MTYYKPENLKKIPQLVKKSPEAANAYFQFEKTVFEKETILLKKTKELIAIVVAHVTGCPYCIDVHINKYKALGGTMEEVTEAILVAASTRAGAILAHGVNSLNAFEEGD</sequence>
<dbReference type="PANTHER" id="PTHR33930:SF8">
    <property type="entry name" value="4-CARBOXYMUCONOLACTONE DECARBOXYLASE"/>
    <property type="match status" value="1"/>
</dbReference>
<comment type="caution">
    <text evidence="2">The sequence shown here is derived from an EMBL/GenBank/DDBJ whole genome shotgun (WGS) entry which is preliminary data.</text>
</comment>
<reference evidence="3" key="1">
    <citation type="journal article" date="2019" name="Int. J. Syst. Evol. Microbiol.">
        <title>The Global Catalogue of Microorganisms (GCM) 10K type strain sequencing project: providing services to taxonomists for standard genome sequencing and annotation.</title>
        <authorList>
            <consortium name="The Broad Institute Genomics Platform"/>
            <consortium name="The Broad Institute Genome Sequencing Center for Infectious Disease"/>
            <person name="Wu L."/>
            <person name="Ma J."/>
        </authorList>
    </citation>
    <scope>NUCLEOTIDE SEQUENCE [LARGE SCALE GENOMIC DNA]</scope>
    <source>
        <strain evidence="3">CGMCC 1.14993</strain>
    </source>
</reference>
<organism evidence="2 3">
    <name type="scientific">Gottfriedia solisilvae</name>
    <dbReference type="NCBI Taxonomy" id="1516104"/>
    <lineage>
        <taxon>Bacteria</taxon>
        <taxon>Bacillati</taxon>
        <taxon>Bacillota</taxon>
        <taxon>Bacilli</taxon>
        <taxon>Bacillales</taxon>
        <taxon>Bacillaceae</taxon>
        <taxon>Gottfriedia</taxon>
    </lineage>
</organism>
<dbReference type="OrthoDB" id="9806086at2"/>
<evidence type="ECO:0000313" key="3">
    <source>
        <dbReference type="Proteomes" id="UP000626244"/>
    </source>
</evidence>
<dbReference type="Pfam" id="PF02627">
    <property type="entry name" value="CMD"/>
    <property type="match status" value="1"/>
</dbReference>
<dbReference type="Proteomes" id="UP000626244">
    <property type="component" value="Unassembled WGS sequence"/>
</dbReference>
<dbReference type="InterPro" id="IPR029032">
    <property type="entry name" value="AhpD-like"/>
</dbReference>
<dbReference type="GO" id="GO:0051920">
    <property type="term" value="F:peroxiredoxin activity"/>
    <property type="evidence" value="ECO:0007669"/>
    <property type="project" value="InterPro"/>
</dbReference>
<dbReference type="PANTHER" id="PTHR33930">
    <property type="entry name" value="ALKYL HYDROPEROXIDE REDUCTASE AHPD"/>
    <property type="match status" value="1"/>
</dbReference>
<evidence type="ECO:0000313" key="2">
    <source>
        <dbReference type="EMBL" id="GGI11789.1"/>
    </source>
</evidence>
<dbReference type="SUPFAM" id="SSF69118">
    <property type="entry name" value="AhpD-like"/>
    <property type="match status" value="1"/>
</dbReference>
<accession>A0A8J3AJT5</accession>
<feature type="domain" description="Carboxymuconolactone decarboxylase-like" evidence="1">
    <location>
        <begin position="20"/>
        <end position="99"/>
    </location>
</feature>
<dbReference type="Gene3D" id="1.20.1290.10">
    <property type="entry name" value="AhpD-like"/>
    <property type="match status" value="1"/>
</dbReference>